<organism evidence="2 3">
    <name type="scientific">Porites evermanni</name>
    <dbReference type="NCBI Taxonomy" id="104178"/>
    <lineage>
        <taxon>Eukaryota</taxon>
        <taxon>Metazoa</taxon>
        <taxon>Cnidaria</taxon>
        <taxon>Anthozoa</taxon>
        <taxon>Hexacorallia</taxon>
        <taxon>Scleractinia</taxon>
        <taxon>Fungiina</taxon>
        <taxon>Poritidae</taxon>
        <taxon>Porites</taxon>
    </lineage>
</organism>
<dbReference type="PROSITE" id="PS50837">
    <property type="entry name" value="NACHT"/>
    <property type="match status" value="1"/>
</dbReference>
<reference evidence="2 3" key="1">
    <citation type="submission" date="2022-05" db="EMBL/GenBank/DDBJ databases">
        <authorList>
            <consortium name="Genoscope - CEA"/>
            <person name="William W."/>
        </authorList>
    </citation>
    <scope>NUCLEOTIDE SEQUENCE [LARGE SCALE GENOMIC DNA]</scope>
</reference>
<dbReference type="InterPro" id="IPR027417">
    <property type="entry name" value="P-loop_NTPase"/>
</dbReference>
<dbReference type="Gene3D" id="3.40.50.300">
    <property type="entry name" value="P-loop containing nucleotide triphosphate hydrolases"/>
    <property type="match status" value="1"/>
</dbReference>
<feature type="domain" description="NACHT" evidence="1">
    <location>
        <begin position="428"/>
        <end position="476"/>
    </location>
</feature>
<dbReference type="Proteomes" id="UP001159427">
    <property type="component" value="Unassembled WGS sequence"/>
</dbReference>
<dbReference type="PANTHER" id="PTHR46832">
    <property type="entry name" value="5'-METHYLTHIOADENOSINE/S-ADENOSYLHOMOCYSTEINE NUCLEOSIDASE"/>
    <property type="match status" value="1"/>
</dbReference>
<evidence type="ECO:0000313" key="3">
    <source>
        <dbReference type="Proteomes" id="UP001159427"/>
    </source>
</evidence>
<protein>
    <recommendedName>
        <fullName evidence="1">NACHT domain-containing protein</fullName>
    </recommendedName>
</protein>
<dbReference type="InterPro" id="IPR007111">
    <property type="entry name" value="NACHT_NTPase"/>
</dbReference>
<dbReference type="Gene3D" id="3.40.50.1580">
    <property type="entry name" value="Nucleoside phosphorylase domain"/>
    <property type="match status" value="1"/>
</dbReference>
<dbReference type="SUPFAM" id="SSF52540">
    <property type="entry name" value="P-loop containing nucleoside triphosphate hydrolases"/>
    <property type="match status" value="1"/>
</dbReference>
<gene>
    <name evidence="2" type="ORF">PEVE_00019585</name>
</gene>
<comment type="caution">
    <text evidence="2">The sequence shown here is derived from an EMBL/GenBank/DDBJ whole genome shotgun (WGS) entry which is preliminary data.</text>
</comment>
<accession>A0ABN8SIC0</accession>
<dbReference type="PANTHER" id="PTHR46832:SF1">
    <property type="entry name" value="5'-METHYLTHIOADENOSINE_S-ADENOSYLHOMOCYSTEINE NUCLEOSIDASE"/>
    <property type="match status" value="1"/>
</dbReference>
<dbReference type="EMBL" id="CALNXI010002641">
    <property type="protein sequence ID" value="CAH3189634.1"/>
    <property type="molecule type" value="Genomic_DNA"/>
</dbReference>
<dbReference type="Pfam" id="PF01048">
    <property type="entry name" value="PNP_UDP_1"/>
    <property type="match status" value="1"/>
</dbReference>
<evidence type="ECO:0000259" key="1">
    <source>
        <dbReference type="PROSITE" id="PS50837"/>
    </source>
</evidence>
<dbReference type="InterPro" id="IPR000845">
    <property type="entry name" value="Nucleoside_phosphorylase_d"/>
</dbReference>
<dbReference type="SUPFAM" id="SSF53167">
    <property type="entry name" value="Purine and uridine phosphorylases"/>
    <property type="match status" value="1"/>
</dbReference>
<proteinExistence type="predicted"/>
<evidence type="ECO:0000313" key="2">
    <source>
        <dbReference type="EMBL" id="CAH3189634.1"/>
    </source>
</evidence>
<keyword evidence="3" id="KW-1185">Reference proteome</keyword>
<dbReference type="InterPro" id="IPR035994">
    <property type="entry name" value="Nucleoside_phosphorylase_sf"/>
</dbReference>
<sequence>MSEASKKGCSFLKDSDAGPPQLAGGLPSIKDVTTTVKQPDLPVDVLLVTVKDCEFLSCYNELKDPYRYYYQDVGYVYFNNVQSHEEKVKVALLRCIEGTIDPSSSLIAVKNAALILQPKAVISVGVCSGLNPDKTKLGDVVVSAKLTTYASKVVTSDQEQSAGMSSHVSRRFSKIIPNCADGWQAALKNPEDRQVKVHCNGEFLSGPEQIRAQWRRKELVDRHPLAAGVEMEGEGVFTAARDSQLEWLIVKGIADFADGEQATAESWEACASVMAASLVSHILSDPRVFRTWPHYSGINSCQFGAQHDSARKRKLAENHAGALCDDQSSTLTKRGMYTVSTSQQTESIIQQHLAGVPRTIERIRQLYKRREGRLVPFPWCDDLNFNLNKIFTRLKIVNREKTRGTLTDDEITNMTAIFRPHPDCQKPRILLIEGEPGMGKTTYTQKLAYDWANKQDEWDTSFPSIEVLLLLRCNDV</sequence>
<name>A0ABN8SIC0_9CNID</name>